<name>A0A6N7TXD4_9BIFI</name>
<feature type="transmembrane region" description="Helical" evidence="1">
    <location>
        <begin position="162"/>
        <end position="181"/>
    </location>
</feature>
<dbReference type="OrthoDB" id="3226233at2"/>
<proteinExistence type="predicted"/>
<dbReference type="EMBL" id="WKKW01000001">
    <property type="protein sequence ID" value="MSD90384.1"/>
    <property type="molecule type" value="Genomic_DNA"/>
</dbReference>
<feature type="transmembrane region" description="Helical" evidence="1">
    <location>
        <begin position="56"/>
        <end position="74"/>
    </location>
</feature>
<feature type="transmembrane region" description="Helical" evidence="1">
    <location>
        <begin position="250"/>
        <end position="273"/>
    </location>
</feature>
<reference evidence="2 3" key="1">
    <citation type="submission" date="2019-11" db="EMBL/GenBank/DDBJ databases">
        <title>Draft Genome Sequence of Plant Growth-Promoting Rhizosphere-Associated Bacteria.</title>
        <authorList>
            <person name="Vasilyev I.Y."/>
            <person name="Radchenko V."/>
            <person name="Ilnitskaya E.V."/>
        </authorList>
    </citation>
    <scope>NUCLEOTIDE SEQUENCE [LARGE SCALE GENOMIC DNA]</scope>
    <source>
        <strain evidence="2 3">VRA_9sq_n</strain>
    </source>
</reference>
<comment type="caution">
    <text evidence="2">The sequence shown here is derived from an EMBL/GenBank/DDBJ whole genome shotgun (WGS) entry which is preliminary data.</text>
</comment>
<keyword evidence="1" id="KW-0812">Transmembrane</keyword>
<evidence type="ECO:0000313" key="3">
    <source>
        <dbReference type="Proteomes" id="UP000436357"/>
    </source>
</evidence>
<organism evidence="2 3">
    <name type="scientific">Bifidobacterium asteroides</name>
    <dbReference type="NCBI Taxonomy" id="1684"/>
    <lineage>
        <taxon>Bacteria</taxon>
        <taxon>Bacillati</taxon>
        <taxon>Actinomycetota</taxon>
        <taxon>Actinomycetes</taxon>
        <taxon>Bifidobacteriales</taxon>
        <taxon>Bifidobacteriaceae</taxon>
        <taxon>Bifidobacterium</taxon>
    </lineage>
</organism>
<accession>A0A6N7TXD4</accession>
<evidence type="ECO:0000313" key="2">
    <source>
        <dbReference type="EMBL" id="MSD90384.1"/>
    </source>
</evidence>
<dbReference type="Proteomes" id="UP000436357">
    <property type="component" value="Unassembled WGS sequence"/>
</dbReference>
<keyword evidence="1" id="KW-0472">Membrane</keyword>
<gene>
    <name evidence="2" type="ORF">GKC41_01680</name>
</gene>
<sequence>MMARLLNPLSPVSSLVFFLAMMSYPAVSSVSNYGIGRSDVSLFALTNAQLQLDLTFMHLVTDVIACMFGAWGAWKACSPRSMVAPPWIGGSAVRRYGVPVLKGATLCALAYAAGCLPAIVQTLRFTGGSVPVGALLMGMAVPAAMFALGYSFGTIMGSRWSLAPATLLPAALCWVSVMLLMPRTPRGDVFPQSWGSPLAVAMPVMNTGIGAEPGLSINPSAVTARWVLVVVVLAASTAACILTAHRWRPGLSWIVAPLAVLLLVPTAAGGLVAMSGPAEWRRSAPFTPVCKSIDGVPLSVCAHPDDDAHLRRYMRYMRSAASWFPKDSVEDSSGLVLLLGNAFTPTTHGQAWNLTGQGMTELQHLGGKKIQVMTDTVTERTGRYSGLENVTEAIVKEFVHADCAATALENVYKQGTLDDGASVSAFVLEQLPVRMSETAYESMGGRGSGASGMGSARGPAADLLNDATNEEFHAYVRRNLSEIERCAVTPSNVINDLGKNH</sequence>
<keyword evidence="1" id="KW-1133">Transmembrane helix</keyword>
<evidence type="ECO:0000256" key="1">
    <source>
        <dbReference type="SAM" id="Phobius"/>
    </source>
</evidence>
<feature type="transmembrane region" description="Helical" evidence="1">
    <location>
        <begin position="100"/>
        <end position="120"/>
    </location>
</feature>
<feature type="transmembrane region" description="Helical" evidence="1">
    <location>
        <begin position="132"/>
        <end position="150"/>
    </location>
</feature>
<protein>
    <submittedName>
        <fullName evidence="2">Uncharacterized protein</fullName>
    </submittedName>
</protein>
<feature type="transmembrane region" description="Helical" evidence="1">
    <location>
        <begin position="223"/>
        <end position="244"/>
    </location>
</feature>
<dbReference type="AlphaFoldDB" id="A0A6N7TXD4"/>